<dbReference type="Gene3D" id="2.40.128.280">
    <property type="match status" value="1"/>
</dbReference>
<dbReference type="PATRIC" id="fig|1081904.3.peg.869"/>
<dbReference type="EMBL" id="AWET01000017">
    <property type="protein sequence ID" value="ERK03125.1"/>
    <property type="molecule type" value="Genomic_DNA"/>
</dbReference>
<reference evidence="2 3" key="1">
    <citation type="submission" date="2013-08" db="EMBL/GenBank/DDBJ databases">
        <authorList>
            <person name="Durkin A.S."/>
            <person name="Haft D.R."/>
            <person name="McCorrison J."/>
            <person name="Torralba M."/>
            <person name="Gillis M."/>
            <person name="Haft D.H."/>
            <person name="Methe B."/>
            <person name="Sutton G."/>
            <person name="Nelson K.E."/>
        </authorList>
    </citation>
    <scope>NUCLEOTIDE SEQUENCE [LARGE SCALE GENOMIC DNA]</scope>
    <source>
        <strain evidence="2 3">F0068</strain>
    </source>
</reference>
<name>U2MNA5_9BACT</name>
<keyword evidence="3" id="KW-1185">Reference proteome</keyword>
<evidence type="ECO:0000313" key="2">
    <source>
        <dbReference type="EMBL" id="ERK03125.1"/>
    </source>
</evidence>
<protein>
    <recommendedName>
        <fullName evidence="1">Lipocalin-like domain-containing protein</fullName>
    </recommendedName>
</protein>
<evidence type="ECO:0000259" key="1">
    <source>
        <dbReference type="Pfam" id="PF16585"/>
    </source>
</evidence>
<organism evidence="2 3">
    <name type="scientific">Hoylesella pleuritidis F0068</name>
    <dbReference type="NCBI Taxonomy" id="1081904"/>
    <lineage>
        <taxon>Bacteria</taxon>
        <taxon>Pseudomonadati</taxon>
        <taxon>Bacteroidota</taxon>
        <taxon>Bacteroidia</taxon>
        <taxon>Bacteroidales</taxon>
        <taxon>Prevotellaceae</taxon>
        <taxon>Hoylesella</taxon>
    </lineage>
</organism>
<accession>U2MNA5</accession>
<dbReference type="AlphaFoldDB" id="U2MNA5"/>
<dbReference type="Proteomes" id="UP000016600">
    <property type="component" value="Unassembled WGS sequence"/>
</dbReference>
<gene>
    <name evidence="2" type="ORF">HMPREF1218_1996</name>
</gene>
<comment type="caution">
    <text evidence="2">The sequence shown here is derived from an EMBL/GenBank/DDBJ whole genome shotgun (WGS) entry which is preliminary data.</text>
</comment>
<dbReference type="InterPro" id="IPR024311">
    <property type="entry name" value="Lipocalin-like"/>
</dbReference>
<feature type="domain" description="Lipocalin-like" evidence="1">
    <location>
        <begin position="4"/>
        <end position="134"/>
    </location>
</feature>
<proteinExistence type="predicted"/>
<evidence type="ECO:0000313" key="3">
    <source>
        <dbReference type="Proteomes" id="UP000016600"/>
    </source>
</evidence>
<dbReference type="Pfam" id="PF16585">
    <property type="entry name" value="Lipocalin_8"/>
    <property type="match status" value="1"/>
</dbReference>
<sequence>MIGVLTACDLETEKAGRVEGMWHLEQVDSLQTGKVCDLSRRRLFWSFERKLMSLTDADGHNVEYLMRFEDTGDSLWVSDPYESNREKGDIAVSDAAVLHPYGINSLTDRFKIERLSGKRMLLSTSRLRLRFRKF</sequence>